<reference evidence="3 4" key="1">
    <citation type="submission" date="2024-03" db="EMBL/GenBank/DDBJ databases">
        <title>Complete Genome Sequence and Annotation of Ignatzschineria larvae DSM 13226.</title>
        <authorList>
            <person name="Cantrell E."/>
            <person name="Burcham Z.M."/>
        </authorList>
    </citation>
    <scope>NUCLEOTIDE SEQUENCE [LARGE SCALE GENOMIC DNA]</scope>
    <source>
        <strain evidence="3 4">DSM 13226</strain>
    </source>
</reference>
<dbReference type="NCBIfam" id="TIGR01420">
    <property type="entry name" value="pilT_fam"/>
    <property type="match status" value="1"/>
</dbReference>
<comment type="similarity">
    <text evidence="1">Belongs to the GSP E family.</text>
</comment>
<evidence type="ECO:0000313" key="3">
    <source>
        <dbReference type="EMBL" id="WZW88229.1"/>
    </source>
</evidence>
<accession>A0ABZ3C0B2</accession>
<dbReference type="CDD" id="cd01131">
    <property type="entry name" value="PilT"/>
    <property type="match status" value="1"/>
</dbReference>
<dbReference type="PANTHER" id="PTHR30486:SF6">
    <property type="entry name" value="TYPE IV PILUS RETRACTATION ATPASE PILT"/>
    <property type="match status" value="1"/>
</dbReference>
<keyword evidence="4" id="KW-1185">Reference proteome</keyword>
<dbReference type="Proteomes" id="UP001449178">
    <property type="component" value="Chromosome"/>
</dbReference>
<dbReference type="InterPro" id="IPR027417">
    <property type="entry name" value="P-loop_NTPase"/>
</dbReference>
<proteinExistence type="inferred from homology"/>
<evidence type="ECO:0000259" key="2">
    <source>
        <dbReference type="PROSITE" id="PS00662"/>
    </source>
</evidence>
<dbReference type="InterPro" id="IPR006321">
    <property type="entry name" value="PilT/PilU"/>
</dbReference>
<dbReference type="InterPro" id="IPR050921">
    <property type="entry name" value="T4SS_GSP_E_ATPase"/>
</dbReference>
<dbReference type="PANTHER" id="PTHR30486">
    <property type="entry name" value="TWITCHING MOTILITY PROTEIN PILT"/>
    <property type="match status" value="1"/>
</dbReference>
<dbReference type="InterPro" id="IPR003593">
    <property type="entry name" value="AAA+_ATPase"/>
</dbReference>
<feature type="domain" description="Bacterial type II secretion system protein E" evidence="2">
    <location>
        <begin position="214"/>
        <end position="228"/>
    </location>
</feature>
<dbReference type="Pfam" id="PF00437">
    <property type="entry name" value="T2SSE"/>
    <property type="match status" value="1"/>
</dbReference>
<dbReference type="RefSeq" id="WP_051396360.1">
    <property type="nucleotide sequence ID" value="NZ_CP150637.1"/>
</dbReference>
<dbReference type="Gene3D" id="3.30.450.90">
    <property type="match status" value="1"/>
</dbReference>
<dbReference type="PROSITE" id="PS00662">
    <property type="entry name" value="T2SP_E"/>
    <property type="match status" value="1"/>
</dbReference>
<sequence>MDYCQVTADHHYSPLEQLLIAADMAGASDLHLTPRRAPYIRHLGELKPLIGDDIPEILPSQTTLFQWLLAKRTEQEKQQLKKQGSLDFGDSLLLANGEQLRIRGHYFYNLAGLTAIFRLIKANIPSLEAIHAPPIFQSLLHKKQGLILITGATGSGKSTTLASMIETINQQQAKHIITLEDPIEFIYPQGQSLIEQRELHRHTGAFHKALKDALRADPDILLIGELRDRESVQLALQAAETGHLVFATLHTNSAAKSIDRILSYYPLDQSLEIRQQLSESLVAVISQQLLTIEKQRFALFEVLIRTTAVANLIRENQIAQIPNIIQTGSMDGMQTMQQQLEFLQKSGILSDLFVEKAQNLLNPDIYS</sequence>
<organism evidence="3 4">
    <name type="scientific">Ignatzschineria larvae DSM 13226</name>
    <dbReference type="NCBI Taxonomy" id="1111732"/>
    <lineage>
        <taxon>Bacteria</taxon>
        <taxon>Pseudomonadati</taxon>
        <taxon>Pseudomonadota</taxon>
        <taxon>Gammaproteobacteria</taxon>
        <taxon>Cardiobacteriales</taxon>
        <taxon>Ignatzschineriaceae</taxon>
        <taxon>Ignatzschineria</taxon>
    </lineage>
</organism>
<gene>
    <name evidence="3" type="ORF">WMO13_02290</name>
</gene>
<dbReference type="SMART" id="SM00382">
    <property type="entry name" value="AAA"/>
    <property type="match status" value="1"/>
</dbReference>
<name>A0ABZ3C0B2_9GAMM</name>
<evidence type="ECO:0000313" key="4">
    <source>
        <dbReference type="Proteomes" id="UP001449178"/>
    </source>
</evidence>
<dbReference type="Gene3D" id="3.40.50.300">
    <property type="entry name" value="P-loop containing nucleotide triphosphate hydrolases"/>
    <property type="match status" value="1"/>
</dbReference>
<dbReference type="InterPro" id="IPR001482">
    <property type="entry name" value="T2SS/T4SS_dom"/>
</dbReference>
<evidence type="ECO:0000256" key="1">
    <source>
        <dbReference type="ARBA" id="ARBA00006611"/>
    </source>
</evidence>
<dbReference type="SUPFAM" id="SSF52540">
    <property type="entry name" value="P-loop containing nucleoside triphosphate hydrolases"/>
    <property type="match status" value="1"/>
</dbReference>
<protein>
    <submittedName>
        <fullName evidence="3">PilT/PilU family type 4a pilus ATPase</fullName>
    </submittedName>
</protein>
<dbReference type="EMBL" id="CP150637">
    <property type="protein sequence ID" value="WZW88229.1"/>
    <property type="molecule type" value="Genomic_DNA"/>
</dbReference>